<gene>
    <name evidence="2" type="ORF">K491DRAFT_480122</name>
</gene>
<sequence length="253" mass="28354">MTHRFAITHHDRESTTHPPPLPPRAIHSPRSPKTGLPPASQTPPNATWLDMYPPAGPVSGQHSHSHSRPLPKFPFNLTSHSQRKPDGALTARINKIRAVLPDLKESVNNREILIEAARHRSDYHMHSTANTEWKQLALAQNRLIAALEKDVLEVGDSASAKTVKGWEERAEVLRQGTLSNLRQDGDAMFKLYKENAAKLFSKTWNWEDATGKGPGLEEEFDPVQGERNGEWKEARDGKFAKKSTGNYQQNLQG</sequence>
<keyword evidence="3" id="KW-1185">Reference proteome</keyword>
<protein>
    <submittedName>
        <fullName evidence="2">Uncharacterized protein</fullName>
    </submittedName>
</protein>
<reference evidence="2" key="1">
    <citation type="journal article" date="2020" name="Stud. Mycol.">
        <title>101 Dothideomycetes genomes: a test case for predicting lifestyles and emergence of pathogens.</title>
        <authorList>
            <person name="Haridas S."/>
            <person name="Albert R."/>
            <person name="Binder M."/>
            <person name="Bloem J."/>
            <person name="Labutti K."/>
            <person name="Salamov A."/>
            <person name="Andreopoulos B."/>
            <person name="Baker S."/>
            <person name="Barry K."/>
            <person name="Bills G."/>
            <person name="Bluhm B."/>
            <person name="Cannon C."/>
            <person name="Castanera R."/>
            <person name="Culley D."/>
            <person name="Daum C."/>
            <person name="Ezra D."/>
            <person name="Gonzalez J."/>
            <person name="Henrissat B."/>
            <person name="Kuo A."/>
            <person name="Liang C."/>
            <person name="Lipzen A."/>
            <person name="Lutzoni F."/>
            <person name="Magnuson J."/>
            <person name="Mondo S."/>
            <person name="Nolan M."/>
            <person name="Ohm R."/>
            <person name="Pangilinan J."/>
            <person name="Park H.-J."/>
            <person name="Ramirez L."/>
            <person name="Alfaro M."/>
            <person name="Sun H."/>
            <person name="Tritt A."/>
            <person name="Yoshinaga Y."/>
            <person name="Zwiers L.-H."/>
            <person name="Turgeon B."/>
            <person name="Goodwin S."/>
            <person name="Spatafora J."/>
            <person name="Crous P."/>
            <person name="Grigoriev I."/>
        </authorList>
    </citation>
    <scope>NUCLEOTIDE SEQUENCE</scope>
    <source>
        <strain evidence="2">CBS 122681</strain>
    </source>
</reference>
<feature type="region of interest" description="Disordered" evidence="1">
    <location>
        <begin position="211"/>
        <end position="253"/>
    </location>
</feature>
<dbReference type="AlphaFoldDB" id="A0A6A6TRB0"/>
<proteinExistence type="predicted"/>
<name>A0A6A6TRB0_9PLEO</name>
<accession>A0A6A6TRB0</accession>
<evidence type="ECO:0000256" key="1">
    <source>
        <dbReference type="SAM" id="MobiDB-lite"/>
    </source>
</evidence>
<evidence type="ECO:0000313" key="3">
    <source>
        <dbReference type="Proteomes" id="UP000799324"/>
    </source>
</evidence>
<feature type="compositionally biased region" description="Basic and acidic residues" evidence="1">
    <location>
        <begin position="227"/>
        <end position="239"/>
    </location>
</feature>
<feature type="compositionally biased region" description="Polar residues" evidence="1">
    <location>
        <begin position="243"/>
        <end position="253"/>
    </location>
</feature>
<evidence type="ECO:0000313" key="2">
    <source>
        <dbReference type="EMBL" id="KAF2661164.1"/>
    </source>
</evidence>
<dbReference type="OrthoDB" id="10629429at2759"/>
<organism evidence="2 3">
    <name type="scientific">Lophiostoma macrostomum CBS 122681</name>
    <dbReference type="NCBI Taxonomy" id="1314788"/>
    <lineage>
        <taxon>Eukaryota</taxon>
        <taxon>Fungi</taxon>
        <taxon>Dikarya</taxon>
        <taxon>Ascomycota</taxon>
        <taxon>Pezizomycotina</taxon>
        <taxon>Dothideomycetes</taxon>
        <taxon>Pleosporomycetidae</taxon>
        <taxon>Pleosporales</taxon>
        <taxon>Lophiostomataceae</taxon>
        <taxon>Lophiostoma</taxon>
    </lineage>
</organism>
<dbReference type="Proteomes" id="UP000799324">
    <property type="component" value="Unassembled WGS sequence"/>
</dbReference>
<feature type="region of interest" description="Disordered" evidence="1">
    <location>
        <begin position="1"/>
        <end position="86"/>
    </location>
</feature>
<dbReference type="EMBL" id="MU004295">
    <property type="protein sequence ID" value="KAF2661164.1"/>
    <property type="molecule type" value="Genomic_DNA"/>
</dbReference>